<proteinExistence type="predicted"/>
<sequence>MAAEGGDLAGTGHPLDVAGALPEHRVDAGADLADVAVVGVRGRLDAFGLGDVVVLAGRVLVHVVLRVTKLTDHLALGLGHRLLGPTQRLGHRDPGVQGGDRVRLVGAGVLAQVGLEAVGGGAGHVGHRPVGARHDGADRRFGGGVPGFPGGCQLGQQLLVGVGEHDAGAVLVALDDLQHLGEVGRQLDHDESLSSAGRLAWDG</sequence>
<keyword evidence="2" id="KW-1185">Reference proteome</keyword>
<accession>A0ABZ1W064</accession>
<protein>
    <submittedName>
        <fullName evidence="1">Uncharacterized protein</fullName>
    </submittedName>
</protein>
<gene>
    <name evidence="1" type="ORF">OG469_01090</name>
</gene>
<dbReference type="Proteomes" id="UP001432014">
    <property type="component" value="Chromosome"/>
</dbReference>
<organism evidence="1 2">
    <name type="scientific">Kitasatospora herbaricolor</name>
    <dbReference type="NCBI Taxonomy" id="68217"/>
    <lineage>
        <taxon>Bacteria</taxon>
        <taxon>Bacillati</taxon>
        <taxon>Actinomycetota</taxon>
        <taxon>Actinomycetes</taxon>
        <taxon>Kitasatosporales</taxon>
        <taxon>Streptomycetaceae</taxon>
        <taxon>Kitasatospora</taxon>
    </lineage>
</organism>
<dbReference type="RefSeq" id="WP_329611459.1">
    <property type="nucleotide sequence ID" value="NZ_CP108482.1"/>
</dbReference>
<evidence type="ECO:0000313" key="2">
    <source>
        <dbReference type="Proteomes" id="UP001432014"/>
    </source>
</evidence>
<dbReference type="EMBL" id="CP108482">
    <property type="protein sequence ID" value="WUS54217.1"/>
    <property type="molecule type" value="Genomic_DNA"/>
</dbReference>
<evidence type="ECO:0000313" key="1">
    <source>
        <dbReference type="EMBL" id="WUS54217.1"/>
    </source>
</evidence>
<reference evidence="1 2" key="1">
    <citation type="submission" date="2022-10" db="EMBL/GenBank/DDBJ databases">
        <title>The complete genomes of actinobacterial strains from the NBC collection.</title>
        <authorList>
            <person name="Joergensen T.S."/>
            <person name="Alvarez Arevalo M."/>
            <person name="Sterndorff E.B."/>
            <person name="Faurdal D."/>
            <person name="Vuksanovic O."/>
            <person name="Mourched A.-S."/>
            <person name="Charusanti P."/>
            <person name="Shaw S."/>
            <person name="Blin K."/>
            <person name="Weber T."/>
        </authorList>
    </citation>
    <scope>NUCLEOTIDE SEQUENCE [LARGE SCALE GENOMIC DNA]</scope>
    <source>
        <strain evidence="1 2">NBC_01247</strain>
    </source>
</reference>
<name>A0ABZ1W064_9ACTN</name>